<proteinExistence type="predicted"/>
<sequence>MVMNDVTELGLTLDGMYDVGYAEAGLGRRQVLARKYRSQALESPVFLRREPTCGPRDGKNQINPDDESPNELLAEGTIKGNPLSIPSSSRLAAEVVSTNTSSSDGTPSRSFNGPLRSSSSEGTSTSSSPHDRPATPDWSVLKKMGRALVEPIPEVVVEGPEFPGVPARSNPQDDLGSHFPNPKVVATLKRMTLEKQYLLPAGYSFIIPEPDGTVNEPPTKCITTYRAALNYGLRFPLHAAPKEIGDLGWYCFNNRSGFMTAIEKKPKVKNWKYDFLFVR</sequence>
<name>A0A9Q1JRY1_9CARY</name>
<comment type="caution">
    <text evidence="2">The sequence shown here is derived from an EMBL/GenBank/DDBJ whole genome shotgun (WGS) entry which is preliminary data.</text>
</comment>
<dbReference type="EMBL" id="JAKOGI010000850">
    <property type="protein sequence ID" value="KAJ8429876.1"/>
    <property type="molecule type" value="Genomic_DNA"/>
</dbReference>
<evidence type="ECO:0000256" key="1">
    <source>
        <dbReference type="SAM" id="MobiDB-lite"/>
    </source>
</evidence>
<keyword evidence="3" id="KW-1185">Reference proteome</keyword>
<feature type="compositionally biased region" description="Polar residues" evidence="1">
    <location>
        <begin position="84"/>
        <end position="111"/>
    </location>
</feature>
<reference evidence="2" key="1">
    <citation type="submission" date="2022-04" db="EMBL/GenBank/DDBJ databases">
        <title>Carnegiea gigantea Genome sequencing and assembly v2.</title>
        <authorList>
            <person name="Copetti D."/>
            <person name="Sanderson M.J."/>
            <person name="Burquez A."/>
            <person name="Wojciechowski M.F."/>
        </authorList>
    </citation>
    <scope>NUCLEOTIDE SEQUENCE</scope>
    <source>
        <strain evidence="2">SGP5-SGP5p</strain>
        <tissue evidence="2">Aerial part</tissue>
    </source>
</reference>
<feature type="compositionally biased region" description="Basic and acidic residues" evidence="1">
    <location>
        <begin position="47"/>
        <end position="59"/>
    </location>
</feature>
<dbReference type="Proteomes" id="UP001153076">
    <property type="component" value="Unassembled WGS sequence"/>
</dbReference>
<evidence type="ECO:0000313" key="3">
    <source>
        <dbReference type="Proteomes" id="UP001153076"/>
    </source>
</evidence>
<dbReference type="OrthoDB" id="1752359at2759"/>
<accession>A0A9Q1JRY1</accession>
<dbReference type="AlphaFoldDB" id="A0A9Q1JRY1"/>
<gene>
    <name evidence="2" type="ORF">Cgig2_006776</name>
</gene>
<organism evidence="2 3">
    <name type="scientific">Carnegiea gigantea</name>
    <dbReference type="NCBI Taxonomy" id="171969"/>
    <lineage>
        <taxon>Eukaryota</taxon>
        <taxon>Viridiplantae</taxon>
        <taxon>Streptophyta</taxon>
        <taxon>Embryophyta</taxon>
        <taxon>Tracheophyta</taxon>
        <taxon>Spermatophyta</taxon>
        <taxon>Magnoliopsida</taxon>
        <taxon>eudicotyledons</taxon>
        <taxon>Gunneridae</taxon>
        <taxon>Pentapetalae</taxon>
        <taxon>Caryophyllales</taxon>
        <taxon>Cactineae</taxon>
        <taxon>Cactaceae</taxon>
        <taxon>Cactoideae</taxon>
        <taxon>Echinocereeae</taxon>
        <taxon>Carnegiea</taxon>
    </lineage>
</organism>
<protein>
    <submittedName>
        <fullName evidence="2">Uncharacterized protein</fullName>
    </submittedName>
</protein>
<feature type="region of interest" description="Disordered" evidence="1">
    <location>
        <begin position="47"/>
        <end position="137"/>
    </location>
</feature>
<evidence type="ECO:0000313" key="2">
    <source>
        <dbReference type="EMBL" id="KAJ8429876.1"/>
    </source>
</evidence>
<feature type="compositionally biased region" description="Low complexity" evidence="1">
    <location>
        <begin position="117"/>
        <end position="128"/>
    </location>
</feature>